<accession>A0ABP9DED8</accession>
<reference evidence="4" key="1">
    <citation type="journal article" date="2019" name="Int. J. Syst. Evol. Microbiol.">
        <title>The Global Catalogue of Microorganisms (GCM) 10K type strain sequencing project: providing services to taxonomists for standard genome sequencing and annotation.</title>
        <authorList>
            <consortium name="The Broad Institute Genomics Platform"/>
            <consortium name="The Broad Institute Genome Sequencing Center for Infectious Disease"/>
            <person name="Wu L."/>
            <person name="Ma J."/>
        </authorList>
    </citation>
    <scope>NUCLEOTIDE SEQUENCE [LARGE SCALE GENOMIC DNA]</scope>
    <source>
        <strain evidence="4">JCM 18326</strain>
    </source>
</reference>
<feature type="coiled-coil region" evidence="1">
    <location>
        <begin position="117"/>
        <end position="151"/>
    </location>
</feature>
<dbReference type="Proteomes" id="UP001500298">
    <property type="component" value="Unassembled WGS sequence"/>
</dbReference>
<dbReference type="RefSeq" id="WP_345372471.1">
    <property type="nucleotide sequence ID" value="NZ_BAABJX010000038.1"/>
</dbReference>
<feature type="region of interest" description="Disordered" evidence="2">
    <location>
        <begin position="282"/>
        <end position="307"/>
    </location>
</feature>
<keyword evidence="1" id="KW-0175">Coiled coil</keyword>
<evidence type="ECO:0000313" key="4">
    <source>
        <dbReference type="Proteomes" id="UP001500298"/>
    </source>
</evidence>
<gene>
    <name evidence="3" type="ORF">GCM10023331_26030</name>
</gene>
<keyword evidence="4" id="KW-1185">Reference proteome</keyword>
<evidence type="ECO:0000256" key="1">
    <source>
        <dbReference type="SAM" id="Coils"/>
    </source>
</evidence>
<evidence type="ECO:0000256" key="2">
    <source>
        <dbReference type="SAM" id="MobiDB-lite"/>
    </source>
</evidence>
<name>A0ABP9DED8_9BACT</name>
<comment type="caution">
    <text evidence="3">The sequence shown here is derived from an EMBL/GenBank/DDBJ whole genome shotgun (WGS) entry which is preliminary data.</text>
</comment>
<evidence type="ECO:0000313" key="3">
    <source>
        <dbReference type="EMBL" id="GAA4839632.1"/>
    </source>
</evidence>
<proteinExistence type="predicted"/>
<organism evidence="3 4">
    <name type="scientific">Algivirga pacifica</name>
    <dbReference type="NCBI Taxonomy" id="1162670"/>
    <lineage>
        <taxon>Bacteria</taxon>
        <taxon>Pseudomonadati</taxon>
        <taxon>Bacteroidota</taxon>
        <taxon>Cytophagia</taxon>
        <taxon>Cytophagales</taxon>
        <taxon>Flammeovirgaceae</taxon>
        <taxon>Algivirga</taxon>
    </lineage>
</organism>
<protein>
    <submittedName>
        <fullName evidence="3">Uncharacterized protein</fullName>
    </submittedName>
</protein>
<sequence>MNTTTINQISKLLVLDEYGFDVLADLQGERTLLYENIKKESAESITKFLREIAHSFELDQLYVHRRKKNGSSAKLLDEYTIVRLSESEYPGLSGIQTPSVPAPSSHPGMDDYKNFVINRLERENNSLQSKLEYLEKENQDLKKENFNLEKQSAFKDKEFELIQRQVELEKTGGMNGVLEKVASNPVLAGLAGTALARVMGIDQQAPQLPVTMNGDTDDMPQVKMEGAEESAAAEVGEKIKEWLQTQTDEVVSKYYVLTQIIGANPSILDKILSKFKVNHEGKSNHYPGGEEPGRGIAESESLTAVGQ</sequence>
<dbReference type="EMBL" id="BAABJX010000038">
    <property type="protein sequence ID" value="GAA4839632.1"/>
    <property type="molecule type" value="Genomic_DNA"/>
</dbReference>